<dbReference type="Pfam" id="PF13189">
    <property type="entry name" value="Cytidylate_kin2"/>
    <property type="match status" value="1"/>
</dbReference>
<evidence type="ECO:0000313" key="2">
    <source>
        <dbReference type="EMBL" id="RGC47681.1"/>
    </source>
</evidence>
<dbReference type="AlphaFoldDB" id="A0A3E2XM22"/>
<evidence type="ECO:0000313" key="3">
    <source>
        <dbReference type="Proteomes" id="UP000260773"/>
    </source>
</evidence>
<dbReference type="EMBL" id="QVFD01000006">
    <property type="protein sequence ID" value="RGC47681.1"/>
    <property type="molecule type" value="Genomic_DNA"/>
</dbReference>
<evidence type="ECO:0000313" key="4">
    <source>
        <dbReference type="Proteomes" id="UP000261231"/>
    </source>
</evidence>
<dbReference type="GO" id="GO:0016301">
    <property type="term" value="F:kinase activity"/>
    <property type="evidence" value="ECO:0007669"/>
    <property type="project" value="UniProtKB-KW"/>
</dbReference>
<proteinExistence type="predicted"/>
<dbReference type="SUPFAM" id="SSF52540">
    <property type="entry name" value="P-loop containing nucleoside triphosphate hydrolases"/>
    <property type="match status" value="1"/>
</dbReference>
<keyword evidence="2" id="KW-0808">Transferase</keyword>
<dbReference type="Gene3D" id="3.40.50.300">
    <property type="entry name" value="P-loop containing nucleotide triphosphate hydrolases"/>
    <property type="match status" value="1"/>
</dbReference>
<dbReference type="OrthoDB" id="9781180at2"/>
<keyword evidence="2" id="KW-0418">Kinase</keyword>
<keyword evidence="4" id="KW-1185">Reference proteome</keyword>
<accession>A0A3E2XM22</accession>
<reference evidence="3 4" key="1">
    <citation type="submission" date="2018-08" db="EMBL/GenBank/DDBJ databases">
        <title>A genome reference for cultivated species of the human gut microbiota.</title>
        <authorList>
            <person name="Zou Y."/>
            <person name="Xue W."/>
            <person name="Luo G."/>
        </authorList>
    </citation>
    <scope>NUCLEOTIDE SEQUENCE [LARGE SCALE GENOMIC DNA]</scope>
    <source>
        <strain evidence="1 3">AF45-17</strain>
        <strain evidence="2 4">AM28-39</strain>
    </source>
</reference>
<dbReference type="Proteomes" id="UP000261231">
    <property type="component" value="Unassembled WGS sequence"/>
</dbReference>
<protein>
    <submittedName>
        <fullName evidence="2">Cytidylate kinase-like family protein</fullName>
    </submittedName>
</protein>
<comment type="caution">
    <text evidence="2">The sequence shown here is derived from an EMBL/GenBank/DDBJ whole genome shotgun (WGS) entry which is preliminary data.</text>
</comment>
<dbReference type="Proteomes" id="UP000260773">
    <property type="component" value="Unassembled WGS sequence"/>
</dbReference>
<evidence type="ECO:0000313" key="1">
    <source>
        <dbReference type="EMBL" id="RGB81320.1"/>
    </source>
</evidence>
<dbReference type="RefSeq" id="WP_015513642.1">
    <property type="nucleotide sequence ID" value="NZ_JAQCWV010000004.1"/>
</dbReference>
<name>A0A3E2XM22_9FIRM</name>
<sequence>MSDHLIIALNREYGSGGKEIAEKLGKRLGIKVYDEDIADLAARRSGIRKDYFEKVDEKPTDSFLYMLAMNTFTMNTSMNPFENTLSSDKLFNKQAEVIQEIADKDDCIIVGRCAGYILRDEPKCVRIYISADKDFRTKRIMASDHLDEKEAQKKIHSMDKKRDSYFGYYAGQDWKACHTYDLSISTSALGIDKAVDLICQYIDIKFK</sequence>
<dbReference type="EMBL" id="QVEP01000006">
    <property type="protein sequence ID" value="RGB81320.1"/>
    <property type="molecule type" value="Genomic_DNA"/>
</dbReference>
<dbReference type="InterPro" id="IPR027417">
    <property type="entry name" value="P-loop_NTPase"/>
</dbReference>
<organism evidence="2 4">
    <name type="scientific">Coprococcus catus</name>
    <dbReference type="NCBI Taxonomy" id="116085"/>
    <lineage>
        <taxon>Bacteria</taxon>
        <taxon>Bacillati</taxon>
        <taxon>Bacillota</taxon>
        <taxon>Clostridia</taxon>
        <taxon>Lachnospirales</taxon>
        <taxon>Lachnospiraceae</taxon>
        <taxon>Coprococcus</taxon>
    </lineage>
</organism>
<gene>
    <name evidence="1" type="ORF">DW070_04065</name>
    <name evidence="2" type="ORF">DW747_08400</name>
</gene>